<reference evidence="1 2" key="1">
    <citation type="submission" date="2024-06" db="EMBL/GenBank/DDBJ databases">
        <title>A chromosome-level genome assembly of beet webworm, Loxostege sticticalis.</title>
        <authorList>
            <person name="Zhang Y."/>
        </authorList>
    </citation>
    <scope>NUCLEOTIDE SEQUENCE [LARGE SCALE GENOMIC DNA]</scope>
    <source>
        <strain evidence="1">AQ026</strain>
        <tissue evidence="1">Whole body</tissue>
    </source>
</reference>
<protein>
    <recommendedName>
        <fullName evidence="3">Tc1-like transposase DDE domain-containing protein</fullName>
    </recommendedName>
</protein>
<dbReference type="PANTHER" id="PTHR33939:SF1">
    <property type="entry name" value="DUF4371 DOMAIN-CONTAINING PROTEIN"/>
    <property type="match status" value="1"/>
</dbReference>
<proteinExistence type="predicted"/>
<evidence type="ECO:0000313" key="1">
    <source>
        <dbReference type="EMBL" id="KAL0881670.1"/>
    </source>
</evidence>
<sequence length="425" mass="49903">MAQNQEINKELVIQAQIKTIVNTVLENCKKESECNSLLIPLEDYEHRVSYYTGLPKEELFKLLENKPTGNSDQSYDLVQRIIIMQTLLKFYKTLKLPNFQDLYAKVKVVFPTGDIVQFRRALTSMGFDYRKTINGMMIAEDPKLTFERYHYLKKIKKVRSSNVGIYYLEERYIDKKFAFNKPDFVNDPLHGKNDANHIWEGFYLYHVLSDSGLDHHFITNKISKEVHNKWVIDNLLKLIKPGCAIVIDNHPLHGELVDDTVTQYHSKADMLNWLRKKSIPCSENMCKAELYDLISRCNKPTKTYDFDQLLKIHGHEVLRLPTRCNALSPTHLFWVEISKRMPFFKKNSAECTLVELEDAIIPTINETHKGIWEHIKQKVIYSEQVLEKLYTETEEALEYCDPFDVKNIDQHAKIPEYFYLLDGYC</sequence>
<evidence type="ECO:0008006" key="3">
    <source>
        <dbReference type="Google" id="ProtNLM"/>
    </source>
</evidence>
<dbReference type="PANTHER" id="PTHR33939">
    <property type="entry name" value="PROTEIN CBG22215"/>
    <property type="match status" value="1"/>
</dbReference>
<organism evidence="1 2">
    <name type="scientific">Loxostege sticticalis</name>
    <name type="common">Beet webworm moth</name>
    <dbReference type="NCBI Taxonomy" id="481309"/>
    <lineage>
        <taxon>Eukaryota</taxon>
        <taxon>Metazoa</taxon>
        <taxon>Ecdysozoa</taxon>
        <taxon>Arthropoda</taxon>
        <taxon>Hexapoda</taxon>
        <taxon>Insecta</taxon>
        <taxon>Pterygota</taxon>
        <taxon>Neoptera</taxon>
        <taxon>Endopterygota</taxon>
        <taxon>Lepidoptera</taxon>
        <taxon>Glossata</taxon>
        <taxon>Ditrysia</taxon>
        <taxon>Pyraloidea</taxon>
        <taxon>Crambidae</taxon>
        <taxon>Pyraustinae</taxon>
        <taxon>Loxostege</taxon>
    </lineage>
</organism>
<keyword evidence="2" id="KW-1185">Reference proteome</keyword>
<dbReference type="Gene3D" id="3.30.420.10">
    <property type="entry name" value="Ribonuclease H-like superfamily/Ribonuclease H"/>
    <property type="match status" value="1"/>
</dbReference>
<comment type="caution">
    <text evidence="1">The sequence shown here is derived from an EMBL/GenBank/DDBJ whole genome shotgun (WGS) entry which is preliminary data.</text>
</comment>
<name>A0ABR3HYQ3_LOXSC</name>
<gene>
    <name evidence="1" type="ORF">ABMA27_001485</name>
</gene>
<accession>A0ABR3HYQ3</accession>
<dbReference type="Proteomes" id="UP001549920">
    <property type="component" value="Unassembled WGS sequence"/>
</dbReference>
<dbReference type="InterPro" id="IPR036397">
    <property type="entry name" value="RNaseH_sf"/>
</dbReference>
<evidence type="ECO:0000313" key="2">
    <source>
        <dbReference type="Proteomes" id="UP001549920"/>
    </source>
</evidence>
<dbReference type="EMBL" id="JBEUOH010000011">
    <property type="protein sequence ID" value="KAL0881670.1"/>
    <property type="molecule type" value="Genomic_DNA"/>
</dbReference>